<dbReference type="AlphaFoldDB" id="A0A1H2L2M3"/>
<dbReference type="InterPro" id="IPR050109">
    <property type="entry name" value="HTH-type_TetR-like_transc_reg"/>
</dbReference>
<reference evidence="5" key="1">
    <citation type="submission" date="2016-10" db="EMBL/GenBank/DDBJ databases">
        <authorList>
            <person name="Varghese N."/>
            <person name="Submissions S."/>
        </authorList>
    </citation>
    <scope>NUCLEOTIDE SEQUENCE [LARGE SCALE GENOMIC DNA]</scope>
    <source>
        <strain evidence="5">DSM 45079</strain>
    </source>
</reference>
<evidence type="ECO:0000256" key="1">
    <source>
        <dbReference type="ARBA" id="ARBA00023125"/>
    </source>
</evidence>
<accession>A0A1H2L2M3</accession>
<keyword evidence="5" id="KW-1185">Reference proteome</keyword>
<keyword evidence="1 2" id="KW-0238">DNA-binding</keyword>
<evidence type="ECO:0000313" key="5">
    <source>
        <dbReference type="Proteomes" id="UP000182977"/>
    </source>
</evidence>
<dbReference type="GO" id="GO:0003700">
    <property type="term" value="F:DNA-binding transcription factor activity"/>
    <property type="evidence" value="ECO:0007669"/>
    <property type="project" value="TreeGrafter"/>
</dbReference>
<evidence type="ECO:0000256" key="2">
    <source>
        <dbReference type="PROSITE-ProRule" id="PRU00335"/>
    </source>
</evidence>
<proteinExistence type="predicted"/>
<protein>
    <submittedName>
        <fullName evidence="4">DNA-binding transcriptional regulator YbjK</fullName>
    </submittedName>
</protein>
<dbReference type="STRING" id="419479.SAMN04488563_4906"/>
<dbReference type="EMBL" id="LT629791">
    <property type="protein sequence ID" value="SDU75169.1"/>
    <property type="molecule type" value="Genomic_DNA"/>
</dbReference>
<dbReference type="InterPro" id="IPR001647">
    <property type="entry name" value="HTH_TetR"/>
</dbReference>
<dbReference type="PRINTS" id="PR00455">
    <property type="entry name" value="HTHTETR"/>
</dbReference>
<sequence>MPSERREQIVRAARELVAEKGATGLSVRAVAARAGVGASTLRYYFPSQRELYEAVFAAAFDDTLLDLRIHDTAVPPGERLAECLMQLLPAAPPPEQAVERWMDTLSATFGPGAAPEPRLAWSAISRRARARVLAWLEVLAAEGAVAADRPTMERNALLLLTVVDGLALGRLVPIERVEQAQERGVLADAVAAVLL</sequence>
<name>A0A1H2L2M3_9ACTN</name>
<dbReference type="Gene3D" id="1.10.357.10">
    <property type="entry name" value="Tetracycline Repressor, domain 2"/>
    <property type="match status" value="1"/>
</dbReference>
<dbReference type="OrthoDB" id="9816296at2"/>
<dbReference type="GO" id="GO:0000976">
    <property type="term" value="F:transcription cis-regulatory region binding"/>
    <property type="evidence" value="ECO:0007669"/>
    <property type="project" value="TreeGrafter"/>
</dbReference>
<dbReference type="PROSITE" id="PS50977">
    <property type="entry name" value="HTH_TETR_2"/>
    <property type="match status" value="1"/>
</dbReference>
<dbReference type="Pfam" id="PF00440">
    <property type="entry name" value="TetR_N"/>
    <property type="match status" value="1"/>
</dbReference>
<organism evidence="4 5">
    <name type="scientific">Jiangella alkaliphila</name>
    <dbReference type="NCBI Taxonomy" id="419479"/>
    <lineage>
        <taxon>Bacteria</taxon>
        <taxon>Bacillati</taxon>
        <taxon>Actinomycetota</taxon>
        <taxon>Actinomycetes</taxon>
        <taxon>Jiangellales</taxon>
        <taxon>Jiangellaceae</taxon>
        <taxon>Jiangella</taxon>
    </lineage>
</organism>
<dbReference type="InterPro" id="IPR009057">
    <property type="entry name" value="Homeodomain-like_sf"/>
</dbReference>
<evidence type="ECO:0000313" key="4">
    <source>
        <dbReference type="EMBL" id="SDU75169.1"/>
    </source>
</evidence>
<evidence type="ECO:0000259" key="3">
    <source>
        <dbReference type="PROSITE" id="PS50977"/>
    </source>
</evidence>
<feature type="DNA-binding region" description="H-T-H motif" evidence="2">
    <location>
        <begin position="26"/>
        <end position="45"/>
    </location>
</feature>
<dbReference type="RefSeq" id="WP_046772672.1">
    <property type="nucleotide sequence ID" value="NZ_LBMC01000072.1"/>
</dbReference>
<gene>
    <name evidence="4" type="ORF">SAMN04488563_4906</name>
</gene>
<dbReference type="SUPFAM" id="SSF46689">
    <property type="entry name" value="Homeodomain-like"/>
    <property type="match status" value="1"/>
</dbReference>
<dbReference type="PANTHER" id="PTHR30055">
    <property type="entry name" value="HTH-TYPE TRANSCRIPTIONAL REGULATOR RUTR"/>
    <property type="match status" value="1"/>
</dbReference>
<feature type="domain" description="HTH tetR-type" evidence="3">
    <location>
        <begin position="3"/>
        <end position="63"/>
    </location>
</feature>
<dbReference type="PANTHER" id="PTHR30055:SF228">
    <property type="entry name" value="TRANSCRIPTIONAL REGULATOR-RELATED"/>
    <property type="match status" value="1"/>
</dbReference>
<dbReference type="Proteomes" id="UP000182977">
    <property type="component" value="Chromosome I"/>
</dbReference>